<evidence type="ECO:0000313" key="2">
    <source>
        <dbReference type="EnsemblMetazoa" id="PPA45286.1"/>
    </source>
</evidence>
<protein>
    <submittedName>
        <fullName evidence="2">Uncharacterized protein</fullName>
    </submittedName>
</protein>
<gene>
    <name evidence="2" type="primary">WBGene00283655</name>
</gene>
<evidence type="ECO:0000256" key="1">
    <source>
        <dbReference type="SAM" id="MobiDB-lite"/>
    </source>
</evidence>
<feature type="region of interest" description="Disordered" evidence="1">
    <location>
        <begin position="97"/>
        <end position="138"/>
    </location>
</feature>
<feature type="compositionally biased region" description="Basic residues" evidence="1">
    <location>
        <begin position="119"/>
        <end position="129"/>
    </location>
</feature>
<feature type="compositionally biased region" description="Pro residues" evidence="1">
    <location>
        <begin position="1"/>
        <end position="18"/>
    </location>
</feature>
<dbReference type="EnsemblMetazoa" id="PPA45286.1">
    <property type="protein sequence ID" value="PPA45286.1"/>
    <property type="gene ID" value="WBGene00283655"/>
</dbReference>
<accession>A0A454XKT2</accession>
<proteinExistence type="predicted"/>
<accession>A0A8R1V0E8</accession>
<feature type="region of interest" description="Disordered" evidence="1">
    <location>
        <begin position="1"/>
        <end position="24"/>
    </location>
</feature>
<reference evidence="2" key="2">
    <citation type="submission" date="2022-06" db="UniProtKB">
        <authorList>
            <consortium name="EnsemblMetazoa"/>
        </authorList>
    </citation>
    <scope>IDENTIFICATION</scope>
    <source>
        <strain evidence="2">PS312</strain>
    </source>
</reference>
<evidence type="ECO:0000313" key="3">
    <source>
        <dbReference type="Proteomes" id="UP000005239"/>
    </source>
</evidence>
<dbReference type="Proteomes" id="UP000005239">
    <property type="component" value="Unassembled WGS sequence"/>
</dbReference>
<dbReference type="AlphaFoldDB" id="A0A454XKT2"/>
<feature type="compositionally biased region" description="Basic and acidic residues" evidence="1">
    <location>
        <begin position="97"/>
        <end position="118"/>
    </location>
</feature>
<name>A0A454XKT2_PRIPA</name>
<keyword evidence="3" id="KW-1185">Reference proteome</keyword>
<sequence>MLAPLPAPPPPPLPPQDVPLPSTWPVVPVEKRRVDNGTFSIDQLMSPKTTESRRNGAKVEGSRPLEKLLGVSDRQKRVENLEKIVDRLRWTRLEQEATMKSMKEEAARENRNARERERRAKARATRKQKGLIGPKGQH</sequence>
<feature type="region of interest" description="Disordered" evidence="1">
    <location>
        <begin position="44"/>
        <end position="63"/>
    </location>
</feature>
<organism evidence="2 3">
    <name type="scientific">Pristionchus pacificus</name>
    <name type="common">Parasitic nematode worm</name>
    <dbReference type="NCBI Taxonomy" id="54126"/>
    <lineage>
        <taxon>Eukaryota</taxon>
        <taxon>Metazoa</taxon>
        <taxon>Ecdysozoa</taxon>
        <taxon>Nematoda</taxon>
        <taxon>Chromadorea</taxon>
        <taxon>Rhabditida</taxon>
        <taxon>Rhabditina</taxon>
        <taxon>Diplogasteromorpha</taxon>
        <taxon>Diplogasteroidea</taxon>
        <taxon>Neodiplogasteridae</taxon>
        <taxon>Pristionchus</taxon>
    </lineage>
</organism>
<reference evidence="3" key="1">
    <citation type="journal article" date="2008" name="Nat. Genet.">
        <title>The Pristionchus pacificus genome provides a unique perspective on nematode lifestyle and parasitism.</title>
        <authorList>
            <person name="Dieterich C."/>
            <person name="Clifton S.W."/>
            <person name="Schuster L.N."/>
            <person name="Chinwalla A."/>
            <person name="Delehaunty K."/>
            <person name="Dinkelacker I."/>
            <person name="Fulton L."/>
            <person name="Fulton R."/>
            <person name="Godfrey J."/>
            <person name="Minx P."/>
            <person name="Mitreva M."/>
            <person name="Roeseler W."/>
            <person name="Tian H."/>
            <person name="Witte H."/>
            <person name="Yang S.P."/>
            <person name="Wilson R.K."/>
            <person name="Sommer R.J."/>
        </authorList>
    </citation>
    <scope>NUCLEOTIDE SEQUENCE [LARGE SCALE GENOMIC DNA]</scope>
    <source>
        <strain evidence="3">PS312</strain>
    </source>
</reference>